<reference evidence="7 8" key="1">
    <citation type="submission" date="2015-09" db="EMBL/GenBank/DDBJ databases">
        <title>Draft genome of the parasitic nematode Teladorsagia circumcincta isolate WARC Sus (inbred).</title>
        <authorList>
            <person name="Mitreva M."/>
        </authorList>
    </citation>
    <scope>NUCLEOTIDE SEQUENCE [LARGE SCALE GENOMIC DNA]</scope>
    <source>
        <strain evidence="7 8">S</strain>
    </source>
</reference>
<sequence>MTAPRVASWAIGAFFMINLCLVVIATQFAETKRRETERMLQERKRLQNRSPDSISGSGSDAGGASSKEEGGDTVYAAIVRFIGHTFRKTKRTVKRERREKKKTEAKKRRKSKLDDMATLSRIEERTDEEEEVEPTDVEEPAVTEERRVKKKRSRRVTIGEEQDKIGNGTARSFKPPILKIAHDTFNGISKKQ</sequence>
<dbReference type="PANTHER" id="PTHR45628:SF22">
    <property type="entry name" value="VOLTAGE-DEPENDENT T-TYPE CALCIUM CHANNEL SUBUNIT ALPHA"/>
    <property type="match status" value="1"/>
</dbReference>
<gene>
    <name evidence="7" type="ORF">TELCIR_06662</name>
</gene>
<dbReference type="GO" id="GO:0005891">
    <property type="term" value="C:voltage-gated calcium channel complex"/>
    <property type="evidence" value="ECO:0007669"/>
    <property type="project" value="TreeGrafter"/>
</dbReference>
<proteinExistence type="predicted"/>
<feature type="compositionally biased region" description="Basic and acidic residues" evidence="5">
    <location>
        <begin position="33"/>
        <end position="45"/>
    </location>
</feature>
<evidence type="ECO:0000256" key="3">
    <source>
        <dbReference type="ARBA" id="ARBA00023065"/>
    </source>
</evidence>
<keyword evidence="1" id="KW-0813">Transport</keyword>
<organism evidence="7 8">
    <name type="scientific">Teladorsagia circumcincta</name>
    <name type="common">Brown stomach worm</name>
    <name type="synonym">Ostertagia circumcincta</name>
    <dbReference type="NCBI Taxonomy" id="45464"/>
    <lineage>
        <taxon>Eukaryota</taxon>
        <taxon>Metazoa</taxon>
        <taxon>Ecdysozoa</taxon>
        <taxon>Nematoda</taxon>
        <taxon>Chromadorea</taxon>
        <taxon>Rhabditida</taxon>
        <taxon>Rhabditina</taxon>
        <taxon>Rhabditomorpha</taxon>
        <taxon>Strongyloidea</taxon>
        <taxon>Trichostrongylidae</taxon>
        <taxon>Teladorsagia</taxon>
    </lineage>
</organism>
<keyword evidence="2" id="KW-0851">Voltage-gated channel</keyword>
<dbReference type="EMBL" id="KZ345946">
    <property type="protein sequence ID" value="PIO71444.1"/>
    <property type="molecule type" value="Genomic_DNA"/>
</dbReference>
<evidence type="ECO:0000256" key="2">
    <source>
        <dbReference type="ARBA" id="ARBA00022882"/>
    </source>
</evidence>
<dbReference type="GO" id="GO:0008331">
    <property type="term" value="F:high voltage-gated calcium channel activity"/>
    <property type="evidence" value="ECO:0007669"/>
    <property type="project" value="TreeGrafter"/>
</dbReference>
<feature type="region of interest" description="Disordered" evidence="5">
    <location>
        <begin position="33"/>
        <end position="69"/>
    </location>
</feature>
<evidence type="ECO:0000256" key="6">
    <source>
        <dbReference type="SAM" id="Phobius"/>
    </source>
</evidence>
<evidence type="ECO:0000313" key="8">
    <source>
        <dbReference type="Proteomes" id="UP000230423"/>
    </source>
</evidence>
<evidence type="ECO:0000313" key="7">
    <source>
        <dbReference type="EMBL" id="PIO71444.1"/>
    </source>
</evidence>
<feature type="compositionally biased region" description="Low complexity" evidence="5">
    <location>
        <begin position="52"/>
        <end position="65"/>
    </location>
</feature>
<dbReference type="PANTHER" id="PTHR45628">
    <property type="entry name" value="VOLTAGE-DEPENDENT CALCIUM CHANNEL TYPE A SUBUNIT ALPHA-1"/>
    <property type="match status" value="1"/>
</dbReference>
<keyword evidence="6" id="KW-0812">Transmembrane</keyword>
<dbReference type="GO" id="GO:0098703">
    <property type="term" value="P:calcium ion import across plasma membrane"/>
    <property type="evidence" value="ECO:0007669"/>
    <property type="project" value="TreeGrafter"/>
</dbReference>
<evidence type="ECO:0000256" key="1">
    <source>
        <dbReference type="ARBA" id="ARBA00022448"/>
    </source>
</evidence>
<keyword evidence="6" id="KW-0472">Membrane</keyword>
<feature type="region of interest" description="Disordered" evidence="5">
    <location>
        <begin position="89"/>
        <end position="176"/>
    </location>
</feature>
<feature type="compositionally biased region" description="Acidic residues" evidence="5">
    <location>
        <begin position="125"/>
        <end position="142"/>
    </location>
</feature>
<name>A0A2G9UMF7_TELCI</name>
<evidence type="ECO:0008006" key="9">
    <source>
        <dbReference type="Google" id="ProtNLM"/>
    </source>
</evidence>
<evidence type="ECO:0000256" key="4">
    <source>
        <dbReference type="ARBA" id="ARBA00023303"/>
    </source>
</evidence>
<protein>
    <recommendedName>
        <fullName evidence="9">Ion transport domain-containing protein</fullName>
    </recommendedName>
</protein>
<dbReference type="Proteomes" id="UP000230423">
    <property type="component" value="Unassembled WGS sequence"/>
</dbReference>
<keyword evidence="3" id="KW-0406">Ion transport</keyword>
<dbReference type="AlphaFoldDB" id="A0A2G9UMF7"/>
<dbReference type="InterPro" id="IPR050599">
    <property type="entry name" value="VDCC_alpha-1_subunit"/>
</dbReference>
<dbReference type="OrthoDB" id="6630470at2759"/>
<keyword evidence="8" id="KW-1185">Reference proteome</keyword>
<feature type="compositionally biased region" description="Basic residues" evidence="5">
    <location>
        <begin position="89"/>
        <end position="111"/>
    </location>
</feature>
<keyword evidence="4" id="KW-0407">Ion channel</keyword>
<accession>A0A2G9UMF7</accession>
<evidence type="ECO:0000256" key="5">
    <source>
        <dbReference type="SAM" id="MobiDB-lite"/>
    </source>
</evidence>
<feature type="transmembrane region" description="Helical" evidence="6">
    <location>
        <begin position="6"/>
        <end position="29"/>
    </location>
</feature>
<keyword evidence="6" id="KW-1133">Transmembrane helix</keyword>